<dbReference type="Gene3D" id="2.160.20.10">
    <property type="entry name" value="Single-stranded right-handed beta-helix, Pectin lyase-like"/>
    <property type="match status" value="1"/>
</dbReference>
<name>A0ABW6A5N9_9BACT</name>
<evidence type="ECO:0000313" key="3">
    <source>
        <dbReference type="Proteomes" id="UP001597511"/>
    </source>
</evidence>
<feature type="chain" id="PRO_5045498352" description="Right handed beta helix region" evidence="1">
    <location>
        <begin position="20"/>
        <end position="354"/>
    </location>
</feature>
<evidence type="ECO:0000313" key="2">
    <source>
        <dbReference type="EMBL" id="MFD2920439.1"/>
    </source>
</evidence>
<dbReference type="InterPro" id="IPR011050">
    <property type="entry name" value="Pectin_lyase_fold/virulence"/>
</dbReference>
<gene>
    <name evidence="2" type="ORF">ACFS6H_12000</name>
</gene>
<comment type="caution">
    <text evidence="2">The sequence shown here is derived from an EMBL/GenBank/DDBJ whole genome shotgun (WGS) entry which is preliminary data.</text>
</comment>
<reference evidence="3" key="1">
    <citation type="journal article" date="2019" name="Int. J. Syst. Evol. Microbiol.">
        <title>The Global Catalogue of Microorganisms (GCM) 10K type strain sequencing project: providing services to taxonomists for standard genome sequencing and annotation.</title>
        <authorList>
            <consortium name="The Broad Institute Genomics Platform"/>
            <consortium name="The Broad Institute Genome Sequencing Center for Infectious Disease"/>
            <person name="Wu L."/>
            <person name="Ma J."/>
        </authorList>
    </citation>
    <scope>NUCLEOTIDE SEQUENCE [LARGE SCALE GENOMIC DNA]</scope>
    <source>
        <strain evidence="3">KCTC 23299</strain>
    </source>
</reference>
<dbReference type="SUPFAM" id="SSF51126">
    <property type="entry name" value="Pectin lyase-like"/>
    <property type="match status" value="1"/>
</dbReference>
<dbReference type="Proteomes" id="UP001597511">
    <property type="component" value="Unassembled WGS sequence"/>
</dbReference>
<keyword evidence="1" id="KW-0732">Signal</keyword>
<dbReference type="EMBL" id="JBHUOZ010000003">
    <property type="protein sequence ID" value="MFD2920439.1"/>
    <property type="molecule type" value="Genomic_DNA"/>
</dbReference>
<evidence type="ECO:0000256" key="1">
    <source>
        <dbReference type="SAM" id="SignalP"/>
    </source>
</evidence>
<dbReference type="InterPro" id="IPR012334">
    <property type="entry name" value="Pectin_lyas_fold"/>
</dbReference>
<accession>A0ABW6A5N9</accession>
<organism evidence="2 3">
    <name type="scientific">Terrimonas rubra</name>
    <dbReference type="NCBI Taxonomy" id="1035890"/>
    <lineage>
        <taxon>Bacteria</taxon>
        <taxon>Pseudomonadati</taxon>
        <taxon>Bacteroidota</taxon>
        <taxon>Chitinophagia</taxon>
        <taxon>Chitinophagales</taxon>
        <taxon>Chitinophagaceae</taxon>
        <taxon>Terrimonas</taxon>
    </lineage>
</organism>
<evidence type="ECO:0008006" key="4">
    <source>
        <dbReference type="Google" id="ProtNLM"/>
    </source>
</evidence>
<feature type="signal peptide" evidence="1">
    <location>
        <begin position="1"/>
        <end position="19"/>
    </location>
</feature>
<dbReference type="RefSeq" id="WP_386098790.1">
    <property type="nucleotide sequence ID" value="NZ_JBHUOZ010000003.1"/>
</dbReference>
<keyword evidence="3" id="KW-1185">Reference proteome</keyword>
<sequence>MKYLVLLTLTIFTYTASQAKSWRINNNVGVQADFTTFYDAAQAAAVANGDTLYIEPSANVYATNSITLTKRLVVLGVGYFLNPANTTYPGNSGLQETKDASQLAFFRIGEGANGSYFAGIIFSGLNLSGSAADFNLTLERNLFVGTLLFEAGNNNKVTVKKNFFLSCSISNNGGAVSIADFTCENNIFYDFWAAINLTQLTGSNNIVRNNSIYGAGAGSTIVNCYVANNIFGTNGALVFTNSTVKNNIFTGNPSLPATASNNLVGQSSDNVYGAHVNTTSPDMNVMIPSSSPAKGAGLTVGTVVSPDCGAFGATDPYRLSGIPAIPTIYTLSVPTSIPSGSATMNITLSTRNNN</sequence>
<proteinExistence type="predicted"/>
<protein>
    <recommendedName>
        <fullName evidence="4">Right handed beta helix region</fullName>
    </recommendedName>
</protein>